<gene>
    <name evidence="2" type="ORF">QTP70_000202</name>
</gene>
<name>A0AAE0Q4U3_9TELE</name>
<keyword evidence="3" id="KW-1185">Reference proteome</keyword>
<organism evidence="2 3">
    <name type="scientific">Hemibagrus guttatus</name>
    <dbReference type="NCBI Taxonomy" id="175788"/>
    <lineage>
        <taxon>Eukaryota</taxon>
        <taxon>Metazoa</taxon>
        <taxon>Chordata</taxon>
        <taxon>Craniata</taxon>
        <taxon>Vertebrata</taxon>
        <taxon>Euteleostomi</taxon>
        <taxon>Actinopterygii</taxon>
        <taxon>Neopterygii</taxon>
        <taxon>Teleostei</taxon>
        <taxon>Ostariophysi</taxon>
        <taxon>Siluriformes</taxon>
        <taxon>Bagridae</taxon>
        <taxon>Hemibagrus</taxon>
    </lineage>
</organism>
<evidence type="ECO:0000313" key="3">
    <source>
        <dbReference type="Proteomes" id="UP001274896"/>
    </source>
</evidence>
<comment type="caution">
    <text evidence="2">The sequence shown here is derived from an EMBL/GenBank/DDBJ whole genome shotgun (WGS) entry which is preliminary data.</text>
</comment>
<proteinExistence type="predicted"/>
<dbReference type="AlphaFoldDB" id="A0AAE0Q4U3"/>
<evidence type="ECO:0000313" key="2">
    <source>
        <dbReference type="EMBL" id="KAK3513038.1"/>
    </source>
</evidence>
<dbReference type="Proteomes" id="UP001274896">
    <property type="component" value="Unassembled WGS sequence"/>
</dbReference>
<accession>A0AAE0Q4U3</accession>
<dbReference type="EMBL" id="JAUCMX010000022">
    <property type="protein sequence ID" value="KAK3513038.1"/>
    <property type="molecule type" value="Genomic_DNA"/>
</dbReference>
<reference evidence="2" key="1">
    <citation type="submission" date="2023-06" db="EMBL/GenBank/DDBJ databases">
        <title>Male Hemibagrus guttatus genome.</title>
        <authorList>
            <person name="Bian C."/>
        </authorList>
    </citation>
    <scope>NUCLEOTIDE SEQUENCE</scope>
    <source>
        <strain evidence="2">Male_cb2023</strain>
        <tissue evidence="2">Muscle</tissue>
    </source>
</reference>
<sequence>MFINNETKNFAPPPPGSRDRPIPPEFWGSGDYPPLPDHDMPQHVYNMDGGPPQIRTGFQMPYEMPTAKPAPTDNYPMLPKGYPLPLDGYPLPPNSRAHPSISLRAPDLTYCDMILEAPVPPTADQVNLGVQDLEVYLVSKVLEVS</sequence>
<evidence type="ECO:0000256" key="1">
    <source>
        <dbReference type="SAM" id="MobiDB-lite"/>
    </source>
</evidence>
<feature type="region of interest" description="Disordered" evidence="1">
    <location>
        <begin position="1"/>
        <end position="79"/>
    </location>
</feature>
<protein>
    <submittedName>
        <fullName evidence="2">Uncharacterized protein</fullName>
    </submittedName>
</protein>